<evidence type="ECO:0000313" key="13">
    <source>
        <dbReference type="Proteomes" id="UP000191024"/>
    </source>
</evidence>
<dbReference type="Proteomes" id="UP000191024">
    <property type="component" value="Chromosome C"/>
</dbReference>
<evidence type="ECO:0000256" key="10">
    <source>
        <dbReference type="HAMAP-Rule" id="MF_03152"/>
    </source>
</evidence>
<reference evidence="13" key="1">
    <citation type="submission" date="2016-03" db="EMBL/GenBank/DDBJ databases">
        <authorList>
            <person name="Devillers H."/>
        </authorList>
    </citation>
    <scope>NUCLEOTIDE SEQUENCE [LARGE SCALE GENOMIC DNA]</scope>
</reference>
<dbReference type="FunFam" id="3.30.300.110:FF:000001">
    <property type="entry name" value="tRNA (guanine(37)-N1)-methyltransferase"/>
    <property type="match status" value="1"/>
</dbReference>
<dbReference type="GO" id="GO:0070901">
    <property type="term" value="P:mitochondrial tRNA methylation"/>
    <property type="evidence" value="ECO:0007669"/>
    <property type="project" value="TreeGrafter"/>
</dbReference>
<keyword evidence="5 10" id="KW-0949">S-adenosyl-L-methionine</keyword>
<comment type="similarity">
    <text evidence="10">Belongs to the TRM5 / TYW2 family.</text>
</comment>
<comment type="subunit">
    <text evidence="10">Monomer.</text>
</comment>
<evidence type="ECO:0000256" key="3">
    <source>
        <dbReference type="ARBA" id="ARBA00022603"/>
    </source>
</evidence>
<comment type="similarity">
    <text evidence="1">Belongs to the class I-like SAM-binding methyltransferase superfamily. TRM5/TYW2 family.</text>
</comment>
<evidence type="ECO:0000256" key="7">
    <source>
        <dbReference type="ARBA" id="ARBA00023128"/>
    </source>
</evidence>
<feature type="domain" description="SAM-dependent methyltransferase TRM5/TYW2-type" evidence="11">
    <location>
        <begin position="179"/>
        <end position="499"/>
    </location>
</feature>
<dbReference type="Gene3D" id="3.30.300.110">
    <property type="entry name" value="Met-10+ protein-like domains"/>
    <property type="match status" value="1"/>
</dbReference>
<evidence type="ECO:0000259" key="11">
    <source>
        <dbReference type="PROSITE" id="PS51684"/>
    </source>
</evidence>
<gene>
    <name evidence="10" type="primary">TRM5</name>
    <name evidence="12" type="ORF">LAMI_0C08966G</name>
</gene>
<dbReference type="GO" id="GO:0005759">
    <property type="term" value="C:mitochondrial matrix"/>
    <property type="evidence" value="ECO:0007669"/>
    <property type="project" value="UniProtKB-SubCell"/>
</dbReference>
<name>A0A1G4J568_9SACH</name>
<keyword evidence="2 10" id="KW-0963">Cytoplasm</keyword>
<dbReference type="Pfam" id="PF02475">
    <property type="entry name" value="TRM5-TYW2_MTfase"/>
    <property type="match status" value="1"/>
</dbReference>
<feature type="binding site" evidence="10">
    <location>
        <begin position="306"/>
        <end position="307"/>
    </location>
    <ligand>
        <name>S-adenosyl-L-methionine</name>
        <dbReference type="ChEBI" id="CHEBI:59789"/>
    </ligand>
</feature>
<feature type="binding site" evidence="10">
    <location>
        <begin position="334"/>
        <end position="335"/>
    </location>
    <ligand>
        <name>S-adenosyl-L-methionine</name>
        <dbReference type="ChEBI" id="CHEBI:59789"/>
    </ligand>
</feature>
<dbReference type="InterPro" id="IPR056743">
    <property type="entry name" value="TRM5-TYW2-like_MTfase"/>
</dbReference>
<dbReference type="HAMAP" id="MF_03152">
    <property type="entry name" value="TRM5"/>
    <property type="match status" value="1"/>
</dbReference>
<feature type="binding site" evidence="10">
    <location>
        <position position="394"/>
    </location>
    <ligand>
        <name>S-adenosyl-L-methionine</name>
        <dbReference type="ChEBI" id="CHEBI:59789"/>
    </ligand>
</feature>
<dbReference type="InterPro" id="IPR056744">
    <property type="entry name" value="TRM5/TYW2-like_N"/>
</dbReference>
<dbReference type="GO" id="GO:0005634">
    <property type="term" value="C:nucleus"/>
    <property type="evidence" value="ECO:0007669"/>
    <property type="project" value="UniProtKB-SubCell"/>
</dbReference>
<evidence type="ECO:0000313" key="12">
    <source>
        <dbReference type="EMBL" id="SCU84808.1"/>
    </source>
</evidence>
<dbReference type="PANTHER" id="PTHR23245">
    <property type="entry name" value="TRNA METHYLTRANSFERASE"/>
    <property type="match status" value="1"/>
</dbReference>
<evidence type="ECO:0000256" key="8">
    <source>
        <dbReference type="ARBA" id="ARBA00023242"/>
    </source>
</evidence>
<evidence type="ECO:0000256" key="2">
    <source>
        <dbReference type="ARBA" id="ARBA00022490"/>
    </source>
</evidence>
<dbReference type="EC" id="2.1.1.228" evidence="10"/>
<protein>
    <recommendedName>
        <fullName evidence="10">tRNA (guanine(37)-N1)-methyltransferase</fullName>
        <ecNumber evidence="10">2.1.1.228</ecNumber>
    </recommendedName>
    <alternativeName>
        <fullName evidence="10">M1G-methyltransferase</fullName>
    </alternativeName>
    <alternativeName>
        <fullName evidence="10">tRNA [GM37] methyltransferase</fullName>
    </alternativeName>
    <alternativeName>
        <fullName evidence="10">tRNA methyltransferase 5</fullName>
    </alternativeName>
</protein>
<proteinExistence type="inferred from homology"/>
<dbReference type="AlphaFoldDB" id="A0A1G4J568"/>
<feature type="binding site" evidence="10">
    <location>
        <position position="268"/>
    </location>
    <ligand>
        <name>S-adenosyl-L-methionine</name>
        <dbReference type="ChEBI" id="CHEBI:59789"/>
    </ligand>
</feature>
<dbReference type="STRING" id="1230905.A0A1G4J568"/>
<dbReference type="SUPFAM" id="SSF53335">
    <property type="entry name" value="S-adenosyl-L-methionine-dependent methyltransferases"/>
    <property type="match status" value="1"/>
</dbReference>
<dbReference type="GO" id="GO:0002939">
    <property type="term" value="P:tRNA N1-guanine methylation"/>
    <property type="evidence" value="ECO:0007669"/>
    <property type="project" value="TreeGrafter"/>
</dbReference>
<dbReference type="OrthoDB" id="408788at2759"/>
<sequence length="504" mass="57281">MLSVTFRRQPITFLSRMTSTFSADQKKIFKYQPPVDRSMTKLDRSFFVTKIPLVVVQFPDPQDISVFCNKFNDEILKIPRISRVVKFESDPNAQGPPLKKANTANNDNHIKKGVLLKESITAVGQVKQQVSSDAFAFLEEHQAACAPYQYVLDYNFWKAEEIFRAILPEQFLDEIPSGFTATGHVAHINLRSEFKPFGELIGQVLLDKNSKIETVVDKTDTISSKFRTFQMQVLAGKPNLVVEQRESGCSFKFDFSKVYWNSRLHTEHDRLIQKFKPGECVGDVFAGVGPFAVPAGKKGVIVLANDLNPESYRFLNVNISDNKVANFVSSYNQDGREFIRNSPGLLNTLRAAHPEAKITIPGGKKYKDRATGETLRTPSRSVTIPLFLHHYVMNLPDSALTFLNEFCGLYSRDPQVAAKLQAIPDLQLPWIHCHCFEKFEHDETPEPSMQELHRRVHARILEIMQTDKNVLPFEALQFHLVRKVAPTKPMFCVSFQLPRTLAFA</sequence>
<keyword evidence="7 10" id="KW-0496">Mitochondrion</keyword>
<evidence type="ECO:0000256" key="4">
    <source>
        <dbReference type="ARBA" id="ARBA00022679"/>
    </source>
</evidence>
<keyword evidence="6 10" id="KW-0819">tRNA processing</keyword>
<organism evidence="12 13">
    <name type="scientific">Lachancea mirantina</name>
    <dbReference type="NCBI Taxonomy" id="1230905"/>
    <lineage>
        <taxon>Eukaryota</taxon>
        <taxon>Fungi</taxon>
        <taxon>Dikarya</taxon>
        <taxon>Ascomycota</taxon>
        <taxon>Saccharomycotina</taxon>
        <taxon>Saccharomycetes</taxon>
        <taxon>Saccharomycetales</taxon>
        <taxon>Saccharomycetaceae</taxon>
        <taxon>Lachancea</taxon>
    </lineage>
</organism>
<dbReference type="GO" id="GO:0052906">
    <property type="term" value="F:tRNA (guanine(37)-N1)-methyltransferase activity"/>
    <property type="evidence" value="ECO:0007669"/>
    <property type="project" value="UniProtKB-UniRule"/>
</dbReference>
<accession>A0A1G4J568</accession>
<evidence type="ECO:0000256" key="5">
    <source>
        <dbReference type="ARBA" id="ARBA00022691"/>
    </source>
</evidence>
<dbReference type="Gene3D" id="3.40.50.150">
    <property type="entry name" value="Vaccinia Virus protein VP39"/>
    <property type="match status" value="1"/>
</dbReference>
<dbReference type="InterPro" id="IPR030382">
    <property type="entry name" value="MeTrfase_TRM5/TYW2"/>
</dbReference>
<keyword evidence="8 10" id="KW-0539">Nucleus</keyword>
<dbReference type="InterPro" id="IPR025792">
    <property type="entry name" value="tRNA_Gua_MeTrfase_euk"/>
</dbReference>
<dbReference type="Pfam" id="PF25133">
    <property type="entry name" value="TYW2_N_2"/>
    <property type="match status" value="1"/>
</dbReference>
<keyword evidence="4 10" id="KW-0808">Transferase</keyword>
<evidence type="ECO:0000256" key="9">
    <source>
        <dbReference type="ARBA" id="ARBA00047783"/>
    </source>
</evidence>
<keyword evidence="3 10" id="KW-0489">Methyltransferase</keyword>
<comment type="function">
    <text evidence="10">Specifically methylates the N1 position of guanosine-37 in various cytoplasmic and mitochondrial tRNAs. Methylation is not dependent on the nature of the nucleoside 5' of the target nucleoside. This is the first step in the biosynthesis of wybutosine (yW), a modified base adjacent to the anticodon of tRNAs and required for accurate decoding.</text>
</comment>
<evidence type="ECO:0000256" key="6">
    <source>
        <dbReference type="ARBA" id="ARBA00022694"/>
    </source>
</evidence>
<dbReference type="PROSITE" id="PS51684">
    <property type="entry name" value="SAM_MT_TRM5_TYW2"/>
    <property type="match status" value="1"/>
</dbReference>
<keyword evidence="13" id="KW-1185">Reference proteome</keyword>
<comment type="subcellular location">
    <subcellularLocation>
        <location evidence="10">Mitochondrion matrix</location>
    </subcellularLocation>
    <subcellularLocation>
        <location evidence="10">Nucleus</location>
    </subcellularLocation>
    <subcellularLocation>
        <location evidence="10">Cytoplasm</location>
    </subcellularLocation>
    <text evidence="10">Predominantly in the mitochondria and in the nucleus.</text>
</comment>
<comment type="catalytic activity">
    <reaction evidence="9 10">
        <text>guanosine(37) in tRNA + S-adenosyl-L-methionine = N(1)-methylguanosine(37) in tRNA + S-adenosyl-L-homocysteine + H(+)</text>
        <dbReference type="Rhea" id="RHEA:36899"/>
        <dbReference type="Rhea" id="RHEA-COMP:10145"/>
        <dbReference type="Rhea" id="RHEA-COMP:10147"/>
        <dbReference type="ChEBI" id="CHEBI:15378"/>
        <dbReference type="ChEBI" id="CHEBI:57856"/>
        <dbReference type="ChEBI" id="CHEBI:59789"/>
        <dbReference type="ChEBI" id="CHEBI:73542"/>
        <dbReference type="ChEBI" id="CHEBI:74269"/>
        <dbReference type="EC" id="2.1.1.228"/>
    </reaction>
</comment>
<evidence type="ECO:0000256" key="1">
    <source>
        <dbReference type="ARBA" id="ARBA00009775"/>
    </source>
</evidence>
<dbReference type="EMBL" id="LT598466">
    <property type="protein sequence ID" value="SCU84808.1"/>
    <property type="molecule type" value="Genomic_DNA"/>
</dbReference>
<dbReference type="PANTHER" id="PTHR23245:SF36">
    <property type="entry name" value="TRNA (GUANINE(37)-N1)-METHYLTRANSFERASE"/>
    <property type="match status" value="1"/>
</dbReference>
<dbReference type="InterPro" id="IPR029063">
    <property type="entry name" value="SAM-dependent_MTases_sf"/>
</dbReference>